<dbReference type="RefSeq" id="WP_068133712.1">
    <property type="nucleotide sequence ID" value="NZ_CP042914.1"/>
</dbReference>
<proteinExistence type="predicted"/>
<evidence type="ECO:0000313" key="2">
    <source>
        <dbReference type="EMBL" id="QEG41262.1"/>
    </source>
</evidence>
<keyword evidence="2" id="KW-0808">Transferase</keyword>
<dbReference type="PROSITE" id="PS51186">
    <property type="entry name" value="GNAT"/>
    <property type="match status" value="1"/>
</dbReference>
<dbReference type="EMBL" id="CP042914">
    <property type="protein sequence ID" value="QEG41262.1"/>
    <property type="molecule type" value="Genomic_DNA"/>
</dbReference>
<feature type="domain" description="N-acetyltransferase" evidence="1">
    <location>
        <begin position="45"/>
        <end position="209"/>
    </location>
</feature>
<dbReference type="InterPro" id="IPR016181">
    <property type="entry name" value="Acyl_CoA_acyltransferase"/>
</dbReference>
<dbReference type="AlphaFoldDB" id="A0A5B9QTM2"/>
<dbReference type="OrthoDB" id="259800at2"/>
<dbReference type="KEGG" id="rul:UC8_32810"/>
<evidence type="ECO:0000259" key="1">
    <source>
        <dbReference type="PROSITE" id="PS51186"/>
    </source>
</evidence>
<dbReference type="Gene3D" id="3.40.630.30">
    <property type="match status" value="1"/>
</dbReference>
<keyword evidence="3" id="KW-1185">Reference proteome</keyword>
<dbReference type="CDD" id="cd04301">
    <property type="entry name" value="NAT_SF"/>
    <property type="match status" value="1"/>
</dbReference>
<accession>A0A5B9QTM2</accession>
<dbReference type="InterPro" id="IPR000182">
    <property type="entry name" value="GNAT_dom"/>
</dbReference>
<reference evidence="2 3" key="1">
    <citation type="submission" date="2019-08" db="EMBL/GenBank/DDBJ databases">
        <title>Deep-cultivation of Planctomycetes and their phenomic and genomic characterization uncovers novel biology.</title>
        <authorList>
            <person name="Wiegand S."/>
            <person name="Jogler M."/>
            <person name="Boedeker C."/>
            <person name="Pinto D."/>
            <person name="Vollmers J."/>
            <person name="Rivas-Marin E."/>
            <person name="Kohn T."/>
            <person name="Peeters S.H."/>
            <person name="Heuer A."/>
            <person name="Rast P."/>
            <person name="Oberbeckmann S."/>
            <person name="Bunk B."/>
            <person name="Jeske O."/>
            <person name="Meyerdierks A."/>
            <person name="Storesund J.E."/>
            <person name="Kallscheuer N."/>
            <person name="Luecker S."/>
            <person name="Lage O.M."/>
            <person name="Pohl T."/>
            <person name="Merkel B.J."/>
            <person name="Hornburger P."/>
            <person name="Mueller R.-W."/>
            <person name="Bruemmer F."/>
            <person name="Labrenz M."/>
            <person name="Spormann A.M."/>
            <person name="Op den Camp H."/>
            <person name="Overmann J."/>
            <person name="Amann R."/>
            <person name="Jetten M.S.M."/>
            <person name="Mascher T."/>
            <person name="Medema M.H."/>
            <person name="Devos D.P."/>
            <person name="Kaster A.-K."/>
            <person name="Ovreas L."/>
            <person name="Rohde M."/>
            <person name="Galperin M.Y."/>
            <person name="Jogler C."/>
        </authorList>
    </citation>
    <scope>NUCLEOTIDE SEQUENCE [LARGE SCALE GENOMIC DNA]</scope>
    <source>
        <strain evidence="2 3">UC8</strain>
    </source>
</reference>
<organism evidence="2 3">
    <name type="scientific">Roseimaritima ulvae</name>
    <dbReference type="NCBI Taxonomy" id="980254"/>
    <lineage>
        <taxon>Bacteria</taxon>
        <taxon>Pseudomonadati</taxon>
        <taxon>Planctomycetota</taxon>
        <taxon>Planctomycetia</taxon>
        <taxon>Pirellulales</taxon>
        <taxon>Pirellulaceae</taxon>
        <taxon>Roseimaritima</taxon>
    </lineage>
</organism>
<dbReference type="GO" id="GO:0016747">
    <property type="term" value="F:acyltransferase activity, transferring groups other than amino-acyl groups"/>
    <property type="evidence" value="ECO:0007669"/>
    <property type="project" value="InterPro"/>
</dbReference>
<dbReference type="Proteomes" id="UP000325286">
    <property type="component" value="Chromosome"/>
</dbReference>
<evidence type="ECO:0000313" key="3">
    <source>
        <dbReference type="Proteomes" id="UP000325286"/>
    </source>
</evidence>
<sequence>MNTQATRSIRWLAYRVVRRFAIADVCHFYQSPIDAIPRTPTPDSYTIRSCSSNRLRKHASELDYTIPEQDLEMLDAGAAKCIAAFQADSLAGFAWVAFGTISGDMNHDGKPETGLPIQLSDEAAFVFQVLVLPQHRGRRLYAAFLSQMVDELQSEGIRYLVLTTEASNRNALRAVERMQFRKVGQASLFRIGPFRRATYPTLPNDIEFTVGRYVGDDTAARSS</sequence>
<protein>
    <submittedName>
        <fullName evidence="2">Acetyltransferase (GNAT) family protein</fullName>
    </submittedName>
</protein>
<gene>
    <name evidence="2" type="ORF">UC8_32810</name>
</gene>
<name>A0A5B9QTM2_9BACT</name>
<dbReference type="SUPFAM" id="SSF55729">
    <property type="entry name" value="Acyl-CoA N-acyltransferases (Nat)"/>
    <property type="match status" value="1"/>
</dbReference>
<dbReference type="Pfam" id="PF00583">
    <property type="entry name" value="Acetyltransf_1"/>
    <property type="match status" value="1"/>
</dbReference>